<dbReference type="Proteomes" id="UP001168902">
    <property type="component" value="Unassembled WGS sequence"/>
</dbReference>
<dbReference type="InterPro" id="IPR000182">
    <property type="entry name" value="GNAT_dom"/>
</dbReference>
<reference evidence="2 4" key="1">
    <citation type="submission" date="2013-03" db="EMBL/GenBank/DDBJ databases">
        <title>The Genome Sequence of Acinetobacter sp. CIP 110321.</title>
        <authorList>
            <consortium name="The Broad Institute Genome Sequencing Platform"/>
            <consortium name="The Broad Institute Genome Sequencing Center for Infectious Disease"/>
            <person name="Cerqueira G."/>
            <person name="Feldgarden M."/>
            <person name="Courvalin P."/>
            <person name="Perichon B."/>
            <person name="Grillot-Courvalin C."/>
            <person name="Clermont D."/>
            <person name="Rocha E."/>
            <person name="Yoon E.-J."/>
            <person name="Nemec A."/>
            <person name="Walker B."/>
            <person name="Young S.K."/>
            <person name="Zeng Q."/>
            <person name="Gargeya S."/>
            <person name="Fitzgerald M."/>
            <person name="Haas B."/>
            <person name="Abouelleil A."/>
            <person name="Alvarado L."/>
            <person name="Arachchi H.M."/>
            <person name="Berlin A.M."/>
            <person name="Chapman S.B."/>
            <person name="Dewar J."/>
            <person name="Goldberg J."/>
            <person name="Griggs A."/>
            <person name="Gujja S."/>
            <person name="Hansen M."/>
            <person name="Howarth C."/>
            <person name="Imamovic A."/>
            <person name="Larimer J."/>
            <person name="McCowan C."/>
            <person name="Murphy C."/>
            <person name="Neiman D."/>
            <person name="Pearson M."/>
            <person name="Priest M."/>
            <person name="Roberts A."/>
            <person name="Saif S."/>
            <person name="Shea T."/>
            <person name="Sisk P."/>
            <person name="Sykes S."/>
            <person name="Wortman J."/>
            <person name="Nusbaum C."/>
            <person name="Birren B."/>
        </authorList>
    </citation>
    <scope>NUCLEOTIDE SEQUENCE [LARGE SCALE GENOMIC DNA]</scope>
    <source>
        <strain evidence="2 4">CIP 110321</strain>
    </source>
</reference>
<dbReference type="HOGENOM" id="CLU_013985_19_3_6"/>
<organism evidence="2 4">
    <name type="scientific">Acinetobacter genomosp. 15BJ</name>
    <dbReference type="NCBI Taxonomy" id="106651"/>
    <lineage>
        <taxon>Bacteria</taxon>
        <taxon>Pseudomonadati</taxon>
        <taxon>Pseudomonadota</taxon>
        <taxon>Gammaproteobacteria</taxon>
        <taxon>Moraxellales</taxon>
        <taxon>Moraxellaceae</taxon>
        <taxon>Acinetobacter</taxon>
    </lineage>
</organism>
<evidence type="ECO:0000313" key="5">
    <source>
        <dbReference type="Proteomes" id="UP001168902"/>
    </source>
</evidence>
<dbReference type="AlphaFoldDB" id="R9AV85"/>
<dbReference type="RefSeq" id="WP_016164182.1">
    <property type="nucleotide sequence ID" value="NZ_JAKZGC010000001.1"/>
</dbReference>
<dbReference type="GO" id="GO:0016747">
    <property type="term" value="F:acyltransferase activity, transferring groups other than amino-acyl groups"/>
    <property type="evidence" value="ECO:0007669"/>
    <property type="project" value="InterPro"/>
</dbReference>
<dbReference type="EMBL" id="AQFL01000014">
    <property type="protein sequence ID" value="EOR06122.1"/>
    <property type="molecule type" value="Genomic_DNA"/>
</dbReference>
<sequence>MGLDLNELVVRLTTEDDWKILQTVRLESLLDSPDVFAANYATTEKYSESEWRDRASQKTKFQYILAIKGDRAIGIIGGTQNAAREFNVIAMWVNPMFRGTGIADLLISAIKNLAVSKGHSRIVLSVSPKNERAVCLYSRHNFVFIAEWESLALSSGERNQKMECVFLI</sequence>
<keyword evidence="5" id="KW-1185">Reference proteome</keyword>
<dbReference type="OrthoDB" id="9796129at2"/>
<name>R9AV85_9GAMM</name>
<evidence type="ECO:0000313" key="4">
    <source>
        <dbReference type="Proteomes" id="UP000016203"/>
    </source>
</evidence>
<dbReference type="SUPFAM" id="SSF55729">
    <property type="entry name" value="Acyl-CoA N-acyltransferases (Nat)"/>
    <property type="match status" value="1"/>
</dbReference>
<dbReference type="Gene3D" id="3.40.630.30">
    <property type="match status" value="1"/>
</dbReference>
<dbReference type="PROSITE" id="PS51186">
    <property type="entry name" value="GNAT"/>
    <property type="match status" value="1"/>
</dbReference>
<dbReference type="Pfam" id="PF00583">
    <property type="entry name" value="Acetyltransf_1"/>
    <property type="match status" value="1"/>
</dbReference>
<evidence type="ECO:0000313" key="2">
    <source>
        <dbReference type="EMBL" id="EOR06122.1"/>
    </source>
</evidence>
<dbReference type="PATRIC" id="fig|1217699.3.peg.2520"/>
<reference evidence="3 5" key="2">
    <citation type="submission" date="2023-07" db="EMBL/GenBank/DDBJ databases">
        <title>A novel proteolytic Acinetobacter species.</title>
        <authorList>
            <person name="Nemec A."/>
            <person name="Radolfova-Krizova L."/>
        </authorList>
    </citation>
    <scope>NUCLEOTIDE SEQUENCE [LARGE SCALE GENOMIC DNA]</scope>
    <source>
        <strain evidence="3 5">NIPH 1865</strain>
    </source>
</reference>
<comment type="caution">
    <text evidence="2">The sequence shown here is derived from an EMBL/GenBank/DDBJ whole genome shotgun (WGS) entry which is preliminary data.</text>
</comment>
<evidence type="ECO:0000313" key="3">
    <source>
        <dbReference type="EMBL" id="MDO3656574.1"/>
    </source>
</evidence>
<dbReference type="InterPro" id="IPR016181">
    <property type="entry name" value="Acyl_CoA_acyltransferase"/>
</dbReference>
<gene>
    <name evidence="2" type="ORF">F896_02580</name>
    <name evidence="3" type="ORF">Q3V53_05025</name>
</gene>
<protein>
    <submittedName>
        <fullName evidence="3">GNAT family N-acetyltransferase</fullName>
    </submittedName>
</protein>
<proteinExistence type="predicted"/>
<evidence type="ECO:0000259" key="1">
    <source>
        <dbReference type="PROSITE" id="PS51186"/>
    </source>
</evidence>
<accession>R9AV85</accession>
<dbReference type="Proteomes" id="UP000016203">
    <property type="component" value="Unassembled WGS sequence"/>
</dbReference>
<feature type="domain" description="N-acetyltransferase" evidence="1">
    <location>
        <begin position="22"/>
        <end position="163"/>
    </location>
</feature>
<dbReference type="EMBL" id="JAUMJH010000009">
    <property type="protein sequence ID" value="MDO3656574.1"/>
    <property type="molecule type" value="Genomic_DNA"/>
</dbReference>
<dbReference type="CDD" id="cd04301">
    <property type="entry name" value="NAT_SF"/>
    <property type="match status" value="1"/>
</dbReference>